<evidence type="ECO:0000313" key="9">
    <source>
        <dbReference type="Proteomes" id="UP001595973"/>
    </source>
</evidence>
<gene>
    <name evidence="8" type="ORF">ACFO5X_03765</name>
</gene>
<feature type="active site" evidence="4">
    <location>
        <position position="39"/>
    </location>
</feature>
<dbReference type="Pfam" id="PF00708">
    <property type="entry name" value="Acylphosphatase"/>
    <property type="match status" value="1"/>
</dbReference>
<comment type="catalytic activity">
    <reaction evidence="3 4 5">
        <text>an acyl phosphate + H2O = a carboxylate + phosphate + H(+)</text>
        <dbReference type="Rhea" id="RHEA:14965"/>
        <dbReference type="ChEBI" id="CHEBI:15377"/>
        <dbReference type="ChEBI" id="CHEBI:15378"/>
        <dbReference type="ChEBI" id="CHEBI:29067"/>
        <dbReference type="ChEBI" id="CHEBI:43474"/>
        <dbReference type="ChEBI" id="CHEBI:59918"/>
        <dbReference type="EC" id="3.6.1.7"/>
    </reaction>
</comment>
<dbReference type="EC" id="3.6.1.7" evidence="2 4"/>
<protein>
    <recommendedName>
        <fullName evidence="2 4">Acylphosphatase</fullName>
        <ecNumber evidence="2 4">3.6.1.7</ecNumber>
    </recommendedName>
</protein>
<evidence type="ECO:0000256" key="4">
    <source>
        <dbReference type="PROSITE-ProRule" id="PRU00520"/>
    </source>
</evidence>
<evidence type="ECO:0000256" key="2">
    <source>
        <dbReference type="ARBA" id="ARBA00012150"/>
    </source>
</evidence>
<evidence type="ECO:0000313" key="8">
    <source>
        <dbReference type="EMBL" id="MFC4667658.1"/>
    </source>
</evidence>
<dbReference type="InterPro" id="IPR036046">
    <property type="entry name" value="Acylphosphatase-like_dom_sf"/>
</dbReference>
<dbReference type="InterPro" id="IPR017968">
    <property type="entry name" value="Acylphosphatase_CS"/>
</dbReference>
<proteinExistence type="inferred from homology"/>
<evidence type="ECO:0000256" key="5">
    <source>
        <dbReference type="RuleBase" id="RU000553"/>
    </source>
</evidence>
<dbReference type="PANTHER" id="PTHR47268">
    <property type="entry name" value="ACYLPHOSPHATASE"/>
    <property type="match status" value="1"/>
</dbReference>
<dbReference type="RefSeq" id="WP_380715893.1">
    <property type="nucleotide sequence ID" value="NZ_JBHSGI010000002.1"/>
</dbReference>
<comment type="caution">
    <text evidence="8">The sequence shown here is derived from an EMBL/GenBank/DDBJ whole genome shotgun (WGS) entry which is preliminary data.</text>
</comment>
<accession>A0ABV9KCN7</accession>
<evidence type="ECO:0000256" key="1">
    <source>
        <dbReference type="ARBA" id="ARBA00005614"/>
    </source>
</evidence>
<dbReference type="InterPro" id="IPR020456">
    <property type="entry name" value="Acylphosphatase"/>
</dbReference>
<dbReference type="EMBL" id="JBHSGI010000002">
    <property type="protein sequence ID" value="MFC4667658.1"/>
    <property type="molecule type" value="Genomic_DNA"/>
</dbReference>
<dbReference type="PANTHER" id="PTHR47268:SF4">
    <property type="entry name" value="ACYLPHOSPHATASE"/>
    <property type="match status" value="1"/>
</dbReference>
<evidence type="ECO:0000256" key="6">
    <source>
        <dbReference type="RuleBase" id="RU004168"/>
    </source>
</evidence>
<feature type="domain" description="Acylphosphatase-like" evidence="7">
    <location>
        <begin position="6"/>
        <end position="92"/>
    </location>
</feature>
<dbReference type="InterPro" id="IPR001792">
    <property type="entry name" value="Acylphosphatase-like_dom"/>
</dbReference>
<evidence type="ECO:0000259" key="7">
    <source>
        <dbReference type="PROSITE" id="PS51160"/>
    </source>
</evidence>
<dbReference type="PROSITE" id="PS51160">
    <property type="entry name" value="ACYLPHOSPHATASE_3"/>
    <property type="match status" value="1"/>
</dbReference>
<feature type="active site" evidence="4">
    <location>
        <position position="21"/>
    </location>
</feature>
<dbReference type="SUPFAM" id="SSF54975">
    <property type="entry name" value="Acylphosphatase/BLUF domain-like"/>
    <property type="match status" value="1"/>
</dbReference>
<keyword evidence="4 5" id="KW-0378">Hydrolase</keyword>
<dbReference type="PRINTS" id="PR00112">
    <property type="entry name" value="ACYLPHPHTASE"/>
</dbReference>
<name>A0ABV9KCN7_9RHOB</name>
<dbReference type="Proteomes" id="UP001595973">
    <property type="component" value="Unassembled WGS sequence"/>
</dbReference>
<reference evidence="9" key="1">
    <citation type="journal article" date="2019" name="Int. J. Syst. Evol. Microbiol.">
        <title>The Global Catalogue of Microorganisms (GCM) 10K type strain sequencing project: providing services to taxonomists for standard genome sequencing and annotation.</title>
        <authorList>
            <consortium name="The Broad Institute Genomics Platform"/>
            <consortium name="The Broad Institute Genome Sequencing Center for Infectious Disease"/>
            <person name="Wu L."/>
            <person name="Ma J."/>
        </authorList>
    </citation>
    <scope>NUCLEOTIDE SEQUENCE [LARGE SCALE GENOMIC DNA]</scope>
    <source>
        <strain evidence="9">CGMCC 4.7283</strain>
    </source>
</reference>
<sequence>MGREVVLRVRVTGRVQGVWFRAWTRREAERLGLRGWVRNAPDGSVEALLAGRGELVADMVRLMHHGPERAAVAAVTTAPSEEAVPEGFAVEP</sequence>
<dbReference type="PROSITE" id="PS00150">
    <property type="entry name" value="ACYLPHOSPHATASE_1"/>
    <property type="match status" value="1"/>
</dbReference>
<dbReference type="PROSITE" id="PS00151">
    <property type="entry name" value="ACYLPHOSPHATASE_2"/>
    <property type="match status" value="1"/>
</dbReference>
<keyword evidence="9" id="KW-1185">Reference proteome</keyword>
<comment type="similarity">
    <text evidence="1 6">Belongs to the acylphosphatase family.</text>
</comment>
<evidence type="ECO:0000256" key="3">
    <source>
        <dbReference type="ARBA" id="ARBA00047645"/>
    </source>
</evidence>
<dbReference type="Gene3D" id="3.30.70.100">
    <property type="match status" value="1"/>
</dbReference>
<organism evidence="8 9">
    <name type="scientific">Seohaeicola nanhaiensis</name>
    <dbReference type="NCBI Taxonomy" id="1387282"/>
    <lineage>
        <taxon>Bacteria</taxon>
        <taxon>Pseudomonadati</taxon>
        <taxon>Pseudomonadota</taxon>
        <taxon>Alphaproteobacteria</taxon>
        <taxon>Rhodobacterales</taxon>
        <taxon>Roseobacteraceae</taxon>
        <taxon>Seohaeicola</taxon>
    </lineage>
</organism>